<evidence type="ECO:0000256" key="4">
    <source>
        <dbReference type="ARBA" id="ARBA00022475"/>
    </source>
</evidence>
<feature type="transmembrane region" description="Helical" evidence="10">
    <location>
        <begin position="174"/>
        <end position="196"/>
    </location>
</feature>
<sequence length="408" mass="44307">MATTMSENQTFFWIGTDRSGSRVKGQTDGPNEAMVKVALRKQGINPIRVRKQTTLFGIGGKRKKKIKAGDIAILARQMATMLAAGVPLVQSLDIIAKGADNPSLAELVENIRSDIEDGIPLASALARHPKYFDDLFVNLVDAGEKSGALESLLDKIATYKEKTEAIKAKVRKALFYPSAVIVVAIVVMGILLYFVVPQFQSLFQGFGADLPAFTLLVISLSEGVQAWWWAIIGVIAAVFYGFFQARLRSRKFRRMNDRLALKLPVIGDILYKAAVARFARTLSTMFAAGVPLVEAMDSVARASGNIVFEEAILQMRDQVSSGVQLQLAMNNTGLFPSMALQMVAIGEESGSLDAMCSRVADFYEAEVDNQVDSLSSLLEPMIMAIIGVLVGGLVIAMYLPIFKLGSVV</sequence>
<name>A0ABV2AXF4_9GAMM</name>
<proteinExistence type="inferred from homology"/>
<evidence type="ECO:0000313" key="13">
    <source>
        <dbReference type="Proteomes" id="UP001460888"/>
    </source>
</evidence>
<reference evidence="12 13" key="1">
    <citation type="submission" date="2013-03" db="EMBL/GenBank/DDBJ databases">
        <title>Salinisphaera dokdonensis CL-ES53 Genome Sequencing.</title>
        <authorList>
            <person name="Li C."/>
            <person name="Lai Q."/>
            <person name="Shao Z."/>
        </authorList>
    </citation>
    <scope>NUCLEOTIDE SEQUENCE [LARGE SCALE GENOMIC DNA]</scope>
    <source>
        <strain evidence="12 13">CL-ES53</strain>
    </source>
</reference>
<evidence type="ECO:0000256" key="5">
    <source>
        <dbReference type="ARBA" id="ARBA00022519"/>
    </source>
</evidence>
<dbReference type="RefSeq" id="WP_353109247.1">
    <property type="nucleotide sequence ID" value="NZ_APND01000001.1"/>
</dbReference>
<dbReference type="InterPro" id="IPR018076">
    <property type="entry name" value="T2SS_GspF_dom"/>
</dbReference>
<dbReference type="EMBL" id="APND01000001">
    <property type="protein sequence ID" value="MES1928278.1"/>
    <property type="molecule type" value="Genomic_DNA"/>
</dbReference>
<evidence type="ECO:0000259" key="11">
    <source>
        <dbReference type="Pfam" id="PF00482"/>
    </source>
</evidence>
<feature type="transmembrane region" description="Helical" evidence="10">
    <location>
        <begin position="226"/>
        <end position="245"/>
    </location>
</feature>
<dbReference type="Pfam" id="PF00482">
    <property type="entry name" value="T2SSF"/>
    <property type="match status" value="2"/>
</dbReference>
<gene>
    <name evidence="12" type="ORF">SADO_03445</name>
</gene>
<keyword evidence="6 9" id="KW-0812">Transmembrane</keyword>
<keyword evidence="3 9" id="KW-0813">Transport</keyword>
<protein>
    <submittedName>
        <fullName evidence="12">Type II secretion system protein</fullName>
    </submittedName>
</protein>
<feature type="domain" description="Type II secretion system protein GspF" evidence="11">
    <location>
        <begin position="75"/>
        <end position="197"/>
    </location>
</feature>
<comment type="subcellular location">
    <subcellularLocation>
        <location evidence="1 9">Cell inner membrane</location>
        <topology evidence="1 9">Multi-pass membrane protein</topology>
    </subcellularLocation>
</comment>
<keyword evidence="5" id="KW-0997">Cell inner membrane</keyword>
<dbReference type="Gene3D" id="1.20.81.30">
    <property type="entry name" value="Type II secretion system (T2SS), domain F"/>
    <property type="match status" value="2"/>
</dbReference>
<dbReference type="PANTHER" id="PTHR30012">
    <property type="entry name" value="GENERAL SECRETION PATHWAY PROTEIN"/>
    <property type="match status" value="1"/>
</dbReference>
<comment type="similarity">
    <text evidence="2 9">Belongs to the GSP F family.</text>
</comment>
<keyword evidence="4" id="KW-1003">Cell membrane</keyword>
<dbReference type="InterPro" id="IPR003004">
    <property type="entry name" value="GspF/PilC"/>
</dbReference>
<dbReference type="Proteomes" id="UP001460888">
    <property type="component" value="Unassembled WGS sequence"/>
</dbReference>
<organism evidence="12 13">
    <name type="scientific">Salinisphaera dokdonensis CL-ES53</name>
    <dbReference type="NCBI Taxonomy" id="1304272"/>
    <lineage>
        <taxon>Bacteria</taxon>
        <taxon>Pseudomonadati</taxon>
        <taxon>Pseudomonadota</taxon>
        <taxon>Gammaproteobacteria</taxon>
        <taxon>Salinisphaerales</taxon>
        <taxon>Salinisphaeraceae</taxon>
        <taxon>Salinisphaera</taxon>
    </lineage>
</organism>
<comment type="caution">
    <text evidence="12">The sequence shown here is derived from an EMBL/GenBank/DDBJ whole genome shotgun (WGS) entry which is preliminary data.</text>
</comment>
<evidence type="ECO:0000256" key="1">
    <source>
        <dbReference type="ARBA" id="ARBA00004429"/>
    </source>
</evidence>
<evidence type="ECO:0000256" key="9">
    <source>
        <dbReference type="RuleBase" id="RU003923"/>
    </source>
</evidence>
<dbReference type="InterPro" id="IPR042094">
    <property type="entry name" value="T2SS_GspF_sf"/>
</dbReference>
<evidence type="ECO:0000256" key="10">
    <source>
        <dbReference type="SAM" id="Phobius"/>
    </source>
</evidence>
<dbReference type="InterPro" id="IPR001992">
    <property type="entry name" value="T2SS_GspF/T4SS_PilC_CS"/>
</dbReference>
<evidence type="ECO:0000256" key="8">
    <source>
        <dbReference type="ARBA" id="ARBA00023136"/>
    </source>
</evidence>
<evidence type="ECO:0000313" key="12">
    <source>
        <dbReference type="EMBL" id="MES1928278.1"/>
    </source>
</evidence>
<feature type="transmembrane region" description="Helical" evidence="10">
    <location>
        <begin position="382"/>
        <end position="402"/>
    </location>
</feature>
<dbReference type="PROSITE" id="PS00874">
    <property type="entry name" value="T2SP_F"/>
    <property type="match status" value="1"/>
</dbReference>
<evidence type="ECO:0000256" key="7">
    <source>
        <dbReference type="ARBA" id="ARBA00022989"/>
    </source>
</evidence>
<evidence type="ECO:0000256" key="3">
    <source>
        <dbReference type="ARBA" id="ARBA00022448"/>
    </source>
</evidence>
<accession>A0ABV2AXF4</accession>
<dbReference type="PANTHER" id="PTHR30012:SF7">
    <property type="entry name" value="PROTEIN TRANSPORT PROTEIN HOFC HOMOLOG"/>
    <property type="match status" value="1"/>
</dbReference>
<dbReference type="PRINTS" id="PR00812">
    <property type="entry name" value="BCTERIALGSPF"/>
</dbReference>
<keyword evidence="13" id="KW-1185">Reference proteome</keyword>
<evidence type="ECO:0000256" key="6">
    <source>
        <dbReference type="ARBA" id="ARBA00022692"/>
    </source>
</evidence>
<keyword evidence="7 10" id="KW-1133">Transmembrane helix</keyword>
<evidence type="ECO:0000256" key="2">
    <source>
        <dbReference type="ARBA" id="ARBA00005745"/>
    </source>
</evidence>
<keyword evidence="8 10" id="KW-0472">Membrane</keyword>
<feature type="domain" description="Type II secretion system protein GspF" evidence="11">
    <location>
        <begin position="278"/>
        <end position="400"/>
    </location>
</feature>